<reference evidence="4" key="1">
    <citation type="submission" date="2016-10" db="EMBL/GenBank/DDBJ databases">
        <authorList>
            <person name="Varghese N."/>
            <person name="Submissions S."/>
        </authorList>
    </citation>
    <scope>NUCLEOTIDE SEQUENCE [LARGE SCALE GENOMIC DNA]</scope>
    <source>
        <strain evidence="4">CGMCC 4.3530</strain>
    </source>
</reference>
<accession>A0A1H3T7J0</accession>
<keyword evidence="1" id="KW-0046">Antibiotic resistance</keyword>
<dbReference type="AlphaFoldDB" id="A0A1H3T7J0"/>
<evidence type="ECO:0000256" key="2">
    <source>
        <dbReference type="SAM" id="MobiDB-lite"/>
    </source>
</evidence>
<dbReference type="Pfam" id="PF19581">
    <property type="entry name" value="Glyoxalase_7"/>
    <property type="match status" value="1"/>
</dbReference>
<feature type="compositionally biased region" description="Polar residues" evidence="2">
    <location>
        <begin position="7"/>
        <end position="20"/>
    </location>
</feature>
<dbReference type="Proteomes" id="UP000199529">
    <property type="component" value="Unassembled WGS sequence"/>
</dbReference>
<evidence type="ECO:0008006" key="5">
    <source>
        <dbReference type="Google" id="ProtNLM"/>
    </source>
</evidence>
<dbReference type="EMBL" id="FNOK01000076">
    <property type="protein sequence ID" value="SDZ46030.1"/>
    <property type="molecule type" value="Genomic_DNA"/>
</dbReference>
<dbReference type="GO" id="GO:0046677">
    <property type="term" value="P:response to antibiotic"/>
    <property type="evidence" value="ECO:0007669"/>
    <property type="project" value="UniProtKB-KW"/>
</dbReference>
<proteinExistence type="predicted"/>
<gene>
    <name evidence="3" type="ORF">SAMN05216215_107616</name>
</gene>
<sequence>MRPPTIVQATPRSGSSSGAQVSYHGLHRGSARSRVTGGAGWDDGGMNEEVIPILRVADAATAVEWYERLGFAAQWEHRFEPGLPAFVEVARGALKLFLSEHEGDARPDTLVYLRVRDLDAVAEAFGAQIEHADWGREIELRDPDGNRLRVGAPPA</sequence>
<feature type="region of interest" description="Disordered" evidence="2">
    <location>
        <begin position="1"/>
        <end position="41"/>
    </location>
</feature>
<evidence type="ECO:0000256" key="1">
    <source>
        <dbReference type="ARBA" id="ARBA00023251"/>
    </source>
</evidence>
<evidence type="ECO:0000313" key="4">
    <source>
        <dbReference type="Proteomes" id="UP000199529"/>
    </source>
</evidence>
<name>A0A1H3T7J0_9PSEU</name>
<dbReference type="Gene3D" id="3.10.180.10">
    <property type="entry name" value="2,3-Dihydroxybiphenyl 1,2-Dioxygenase, domain 1"/>
    <property type="match status" value="1"/>
</dbReference>
<organism evidence="3 4">
    <name type="scientific">Saccharopolyspora shandongensis</name>
    <dbReference type="NCBI Taxonomy" id="418495"/>
    <lineage>
        <taxon>Bacteria</taxon>
        <taxon>Bacillati</taxon>
        <taxon>Actinomycetota</taxon>
        <taxon>Actinomycetes</taxon>
        <taxon>Pseudonocardiales</taxon>
        <taxon>Pseudonocardiaceae</taxon>
        <taxon>Saccharopolyspora</taxon>
    </lineage>
</organism>
<protein>
    <recommendedName>
        <fullName evidence="5">Glyoxalase/Bleomycin resistance protein/Dioxygenase superfamily protein</fullName>
    </recommendedName>
</protein>
<dbReference type="SUPFAM" id="SSF54593">
    <property type="entry name" value="Glyoxalase/Bleomycin resistance protein/Dihydroxybiphenyl dioxygenase"/>
    <property type="match status" value="1"/>
</dbReference>
<evidence type="ECO:0000313" key="3">
    <source>
        <dbReference type="EMBL" id="SDZ46030.1"/>
    </source>
</evidence>
<dbReference type="InterPro" id="IPR000335">
    <property type="entry name" value="Bleomycin-R"/>
</dbReference>
<dbReference type="STRING" id="418495.SAMN05216215_107616"/>
<dbReference type="InterPro" id="IPR029068">
    <property type="entry name" value="Glyas_Bleomycin-R_OHBP_Dase"/>
</dbReference>
<keyword evidence="4" id="KW-1185">Reference proteome</keyword>